<proteinExistence type="predicted"/>
<keyword evidence="1" id="KW-0812">Transmembrane</keyword>
<keyword evidence="3" id="KW-1185">Reference proteome</keyword>
<evidence type="ECO:0000313" key="2">
    <source>
        <dbReference type="EMBL" id="GFU25338.1"/>
    </source>
</evidence>
<feature type="transmembrane region" description="Helical" evidence="1">
    <location>
        <begin position="44"/>
        <end position="61"/>
    </location>
</feature>
<evidence type="ECO:0000256" key="1">
    <source>
        <dbReference type="SAM" id="Phobius"/>
    </source>
</evidence>
<dbReference type="AlphaFoldDB" id="A0A8X6UK46"/>
<name>A0A8X6UK46_NEPPI</name>
<dbReference type="Proteomes" id="UP000887013">
    <property type="component" value="Unassembled WGS sequence"/>
</dbReference>
<protein>
    <submittedName>
        <fullName evidence="2">Uncharacterized protein</fullName>
    </submittedName>
</protein>
<keyword evidence="1" id="KW-1133">Transmembrane helix</keyword>
<dbReference type="EMBL" id="BMAW01081610">
    <property type="protein sequence ID" value="GFU25338.1"/>
    <property type="molecule type" value="Genomic_DNA"/>
</dbReference>
<evidence type="ECO:0000313" key="3">
    <source>
        <dbReference type="Proteomes" id="UP000887013"/>
    </source>
</evidence>
<reference evidence="2" key="1">
    <citation type="submission" date="2020-08" db="EMBL/GenBank/DDBJ databases">
        <title>Multicomponent nature underlies the extraordinary mechanical properties of spider dragline silk.</title>
        <authorList>
            <person name="Kono N."/>
            <person name="Nakamura H."/>
            <person name="Mori M."/>
            <person name="Yoshida Y."/>
            <person name="Ohtoshi R."/>
            <person name="Malay A.D."/>
            <person name="Moran D.A.P."/>
            <person name="Tomita M."/>
            <person name="Numata K."/>
            <person name="Arakawa K."/>
        </authorList>
    </citation>
    <scope>NUCLEOTIDE SEQUENCE</scope>
</reference>
<feature type="transmembrane region" description="Helical" evidence="1">
    <location>
        <begin position="12"/>
        <end position="32"/>
    </location>
</feature>
<gene>
    <name evidence="2" type="ORF">NPIL_114541</name>
</gene>
<organism evidence="2 3">
    <name type="scientific">Nephila pilipes</name>
    <name type="common">Giant wood spider</name>
    <name type="synonym">Nephila maculata</name>
    <dbReference type="NCBI Taxonomy" id="299642"/>
    <lineage>
        <taxon>Eukaryota</taxon>
        <taxon>Metazoa</taxon>
        <taxon>Ecdysozoa</taxon>
        <taxon>Arthropoda</taxon>
        <taxon>Chelicerata</taxon>
        <taxon>Arachnida</taxon>
        <taxon>Araneae</taxon>
        <taxon>Araneomorphae</taxon>
        <taxon>Entelegynae</taxon>
        <taxon>Araneoidea</taxon>
        <taxon>Nephilidae</taxon>
        <taxon>Nephila</taxon>
    </lineage>
</organism>
<comment type="caution">
    <text evidence="2">The sequence shown here is derived from an EMBL/GenBank/DDBJ whole genome shotgun (WGS) entry which is preliminary data.</text>
</comment>
<sequence length="156" mass="17830">MSQRTNRLIRRHSIASLKVTWWSLCTMSIHLWVVQCQRRHTSSIGGSGHIGATALATFFFYPRARGMHNHNGVLSEQPGQKNDILWSSQTIPAFVCATTVLMYRSGCLQVNAPLRLPSRRALPPLTRLYDLVYHPRRLQFAPSEFSPYHERAELCP</sequence>
<keyword evidence="1" id="KW-0472">Membrane</keyword>
<accession>A0A8X6UK46</accession>